<dbReference type="EMBL" id="SEYY01022153">
    <property type="protein sequence ID" value="KAB7495755.1"/>
    <property type="molecule type" value="Genomic_DNA"/>
</dbReference>
<organism evidence="10 11">
    <name type="scientific">Armadillidium nasatum</name>
    <dbReference type="NCBI Taxonomy" id="96803"/>
    <lineage>
        <taxon>Eukaryota</taxon>
        <taxon>Metazoa</taxon>
        <taxon>Ecdysozoa</taxon>
        <taxon>Arthropoda</taxon>
        <taxon>Crustacea</taxon>
        <taxon>Multicrustacea</taxon>
        <taxon>Malacostraca</taxon>
        <taxon>Eumalacostraca</taxon>
        <taxon>Peracarida</taxon>
        <taxon>Isopoda</taxon>
        <taxon>Oniscidea</taxon>
        <taxon>Crinocheta</taxon>
        <taxon>Armadillidiidae</taxon>
        <taxon>Armadillidium</taxon>
    </lineage>
</organism>
<evidence type="ECO:0000256" key="7">
    <source>
        <dbReference type="SAM" id="MobiDB-lite"/>
    </source>
</evidence>
<dbReference type="InterPro" id="IPR020846">
    <property type="entry name" value="MFS_dom"/>
</dbReference>
<evidence type="ECO:0000313" key="10">
    <source>
        <dbReference type="EMBL" id="KAB7495755.1"/>
    </source>
</evidence>
<reference evidence="10 11" key="1">
    <citation type="journal article" date="2019" name="PLoS Biol.">
        <title>Sex chromosomes control vertical transmission of feminizing Wolbachia symbionts in an isopod.</title>
        <authorList>
            <person name="Becking T."/>
            <person name="Chebbi M.A."/>
            <person name="Giraud I."/>
            <person name="Moumen B."/>
            <person name="Laverre T."/>
            <person name="Caubet Y."/>
            <person name="Peccoud J."/>
            <person name="Gilbert C."/>
            <person name="Cordaux R."/>
        </authorList>
    </citation>
    <scope>NUCLEOTIDE SEQUENCE [LARGE SCALE GENOMIC DNA]</scope>
    <source>
        <strain evidence="10">ANa2</strain>
        <tissue evidence="10">Whole body excluding digestive tract and cuticle</tissue>
    </source>
</reference>
<dbReference type="PANTHER" id="PTHR11662">
    <property type="entry name" value="SOLUTE CARRIER FAMILY 17"/>
    <property type="match status" value="1"/>
</dbReference>
<keyword evidence="11" id="KW-1185">Reference proteome</keyword>
<comment type="caution">
    <text evidence="10">The sequence shown here is derived from an EMBL/GenBank/DDBJ whole genome shotgun (WGS) entry which is preliminary data.</text>
</comment>
<evidence type="ECO:0000259" key="9">
    <source>
        <dbReference type="PROSITE" id="PS50850"/>
    </source>
</evidence>
<dbReference type="Gene3D" id="1.20.1250.20">
    <property type="entry name" value="MFS general substrate transporter like domains"/>
    <property type="match status" value="2"/>
</dbReference>
<feature type="compositionally biased region" description="Polar residues" evidence="7">
    <location>
        <begin position="501"/>
        <end position="518"/>
    </location>
</feature>
<dbReference type="InterPro" id="IPR036259">
    <property type="entry name" value="MFS_trans_sf"/>
</dbReference>
<name>A0A5N5SNU7_9CRUS</name>
<feature type="region of interest" description="Disordered" evidence="7">
    <location>
        <begin position="488"/>
        <end position="518"/>
    </location>
</feature>
<dbReference type="Pfam" id="PF07690">
    <property type="entry name" value="MFS_1"/>
    <property type="match status" value="1"/>
</dbReference>
<feature type="transmembrane region" description="Helical" evidence="8">
    <location>
        <begin position="189"/>
        <end position="209"/>
    </location>
</feature>
<evidence type="ECO:0000313" key="11">
    <source>
        <dbReference type="Proteomes" id="UP000326759"/>
    </source>
</evidence>
<dbReference type="FunFam" id="1.20.1250.20:FF:000003">
    <property type="entry name" value="Solute carrier family 17 member 3"/>
    <property type="match status" value="1"/>
</dbReference>
<dbReference type="GO" id="GO:0006820">
    <property type="term" value="P:monoatomic anion transport"/>
    <property type="evidence" value="ECO:0007669"/>
    <property type="project" value="TreeGrafter"/>
</dbReference>
<evidence type="ECO:0000256" key="5">
    <source>
        <dbReference type="ARBA" id="ARBA00022989"/>
    </source>
</evidence>
<feature type="transmembrane region" description="Helical" evidence="8">
    <location>
        <begin position="350"/>
        <end position="369"/>
    </location>
</feature>
<evidence type="ECO:0000256" key="6">
    <source>
        <dbReference type="ARBA" id="ARBA00023136"/>
    </source>
</evidence>
<feature type="transmembrane region" description="Helical" evidence="8">
    <location>
        <begin position="417"/>
        <end position="440"/>
    </location>
</feature>
<protein>
    <submittedName>
        <fullName evidence="10">Sialin</fullName>
    </submittedName>
</protein>
<feature type="transmembrane region" description="Helical" evidence="8">
    <location>
        <begin position="216"/>
        <end position="235"/>
    </location>
</feature>
<dbReference type="PANTHER" id="PTHR11662:SF399">
    <property type="entry name" value="FI19708P1-RELATED"/>
    <property type="match status" value="1"/>
</dbReference>
<feature type="transmembrane region" description="Helical" evidence="8">
    <location>
        <begin position="126"/>
        <end position="145"/>
    </location>
</feature>
<keyword evidence="2" id="KW-0813">Transport</keyword>
<dbReference type="Proteomes" id="UP000326759">
    <property type="component" value="Unassembled WGS sequence"/>
</dbReference>
<gene>
    <name evidence="10" type="ORF">Anas_09636</name>
</gene>
<feature type="transmembrane region" description="Helical" evidence="8">
    <location>
        <begin position="21"/>
        <end position="44"/>
    </location>
</feature>
<keyword evidence="5 8" id="KW-1133">Transmembrane helix</keyword>
<feature type="domain" description="Major facilitator superfamily (MFS) profile" evidence="9">
    <location>
        <begin position="35"/>
        <end position="476"/>
    </location>
</feature>
<sequence>MKISKAKKSVKAIKPPTWKEQGYVCARYFVAVMAFLGTSFLYMLRLNMNLTIIAMVKPSNRSENEENVFNSCNIEYPAEVEGEEYTGTFTWDEFTQSLILGSFSWGYFWLQIPGGRLSEIIGPRRVIGYSILGSAILTLFVPLASHTSPTALMIVRFLMGLSQGPCPPSTHTLLAIWAPSQELSLLSTIIYAGRQFGTIIAFPVAALIINSFGWEYVFYIQAFITILWGIAWFLFVTDKPQDFRWISEAEKEYLEKSKSPAKTKKSPPLPWKSILTSVPFLAIIIAGLGNNWGFFTLVTDLPLYMKNMLRTDISSVVYTQYIHYCIGYFSDLMSSFKQLLKNAKLSGLPYLGMWIFSLLFSTCADYLMRTGILSKTWVRKLATLIVTLIFVAITLQGGIYSGWLINAIDIAPNFAGTLYGITNALASIPSWVAPMVVGTITNHNETFASWRTIFFISGGFFIFDAIFFLIFGSGKVQEWNFHKEKKYEKSEQQKDEKLKENGSSLSQASSIQTIEKIV</sequence>
<keyword evidence="4" id="KW-0769">Symport</keyword>
<comment type="subcellular location">
    <subcellularLocation>
        <location evidence="1">Membrane</location>
        <topology evidence="1">Multi-pass membrane protein</topology>
    </subcellularLocation>
</comment>
<dbReference type="AlphaFoldDB" id="A0A5N5SNU7"/>
<dbReference type="PROSITE" id="PS50850">
    <property type="entry name" value="MFS"/>
    <property type="match status" value="1"/>
</dbReference>
<dbReference type="FunFam" id="1.20.1250.20:FF:000423">
    <property type="entry name" value="Putative inorganic phosphate cotransporter-like Protein"/>
    <property type="match status" value="1"/>
</dbReference>
<feature type="compositionally biased region" description="Basic and acidic residues" evidence="7">
    <location>
        <begin position="488"/>
        <end position="500"/>
    </location>
</feature>
<keyword evidence="6 8" id="KW-0472">Membrane</keyword>
<dbReference type="GO" id="GO:0016020">
    <property type="term" value="C:membrane"/>
    <property type="evidence" value="ECO:0007669"/>
    <property type="project" value="UniProtKB-SubCell"/>
</dbReference>
<feature type="transmembrane region" description="Helical" evidence="8">
    <location>
        <begin position="274"/>
        <end position="297"/>
    </location>
</feature>
<dbReference type="InterPro" id="IPR050382">
    <property type="entry name" value="MFS_Na/Anion_cotransporter"/>
</dbReference>
<dbReference type="InterPro" id="IPR011701">
    <property type="entry name" value="MFS"/>
</dbReference>
<dbReference type="GO" id="GO:0015293">
    <property type="term" value="F:symporter activity"/>
    <property type="evidence" value="ECO:0007669"/>
    <property type="project" value="UniProtKB-KW"/>
</dbReference>
<feature type="transmembrane region" description="Helical" evidence="8">
    <location>
        <begin position="381"/>
        <end position="405"/>
    </location>
</feature>
<feature type="transmembrane region" description="Helical" evidence="8">
    <location>
        <begin position="452"/>
        <end position="471"/>
    </location>
</feature>
<evidence type="ECO:0000256" key="3">
    <source>
        <dbReference type="ARBA" id="ARBA00022692"/>
    </source>
</evidence>
<evidence type="ECO:0000256" key="4">
    <source>
        <dbReference type="ARBA" id="ARBA00022847"/>
    </source>
</evidence>
<evidence type="ECO:0000256" key="2">
    <source>
        <dbReference type="ARBA" id="ARBA00022448"/>
    </source>
</evidence>
<proteinExistence type="predicted"/>
<accession>A0A5N5SNU7</accession>
<keyword evidence="3 8" id="KW-0812">Transmembrane</keyword>
<dbReference type="SUPFAM" id="SSF103473">
    <property type="entry name" value="MFS general substrate transporter"/>
    <property type="match status" value="1"/>
</dbReference>
<dbReference type="OrthoDB" id="2985014at2759"/>
<evidence type="ECO:0000256" key="1">
    <source>
        <dbReference type="ARBA" id="ARBA00004141"/>
    </source>
</evidence>
<evidence type="ECO:0000256" key="8">
    <source>
        <dbReference type="SAM" id="Phobius"/>
    </source>
</evidence>